<comment type="caution">
    <text evidence="2">The sequence shown here is derived from an EMBL/GenBank/DDBJ whole genome shotgun (WGS) entry which is preliminary data.</text>
</comment>
<feature type="transmembrane region" description="Helical" evidence="1">
    <location>
        <begin position="232"/>
        <end position="259"/>
    </location>
</feature>
<keyword evidence="1" id="KW-1133">Transmembrane helix</keyword>
<keyword evidence="1" id="KW-0812">Transmembrane</keyword>
<evidence type="ECO:0000313" key="2">
    <source>
        <dbReference type="EMBL" id="REJ07112.1"/>
    </source>
</evidence>
<sequence length="260" mass="28436">MARIRSHLRGPREREAEEYRLARFAEANGFTYTTGQLDPERSAVLFGVGTSRVVSDLIEGVTPRPFETANYSFDTWVGRVRMPRAANYVSFELWGGLPAMTIVAKAPPAAAWEPPAPQERIRIEGDFASRFEVFTARATEEAVRHLLSPEAQAAITAVAAQCDIEVTADRVFVIARRQLPMAEPAYWERIADLASLMTLLEARGRGDRTAAFEGADLGRRTRREALFAAPRVARAAVVGCLLPLAIGLAAAAVLTRIVVG</sequence>
<dbReference type="EMBL" id="QUAB01000022">
    <property type="protein sequence ID" value="REJ07112.1"/>
    <property type="molecule type" value="Genomic_DNA"/>
</dbReference>
<keyword evidence="3" id="KW-1185">Reference proteome</keyword>
<reference evidence="2 3" key="1">
    <citation type="submission" date="2018-08" db="EMBL/GenBank/DDBJ databases">
        <title>Isolation, diversity and antifungal activity of Actinobacteria from cow dung.</title>
        <authorList>
            <person name="Ling L."/>
        </authorList>
    </citation>
    <scope>NUCLEOTIDE SEQUENCE [LARGE SCALE GENOMIC DNA]</scope>
    <source>
        <strain evidence="2 3">NEAU-LLE</strain>
    </source>
</reference>
<protein>
    <submittedName>
        <fullName evidence="2">Uncharacterized protein</fullName>
    </submittedName>
</protein>
<organism evidence="2 3">
    <name type="scientific">Microbacterium bovistercoris</name>
    <dbReference type="NCBI Taxonomy" id="2293570"/>
    <lineage>
        <taxon>Bacteria</taxon>
        <taxon>Bacillati</taxon>
        <taxon>Actinomycetota</taxon>
        <taxon>Actinomycetes</taxon>
        <taxon>Micrococcales</taxon>
        <taxon>Microbacteriaceae</taxon>
        <taxon>Microbacterium</taxon>
    </lineage>
</organism>
<keyword evidence="1" id="KW-0472">Membrane</keyword>
<evidence type="ECO:0000256" key="1">
    <source>
        <dbReference type="SAM" id="Phobius"/>
    </source>
</evidence>
<accession>A0A371NW86</accession>
<dbReference type="AlphaFoldDB" id="A0A371NW86"/>
<name>A0A371NW86_9MICO</name>
<proteinExistence type="predicted"/>
<dbReference type="Proteomes" id="UP000262172">
    <property type="component" value="Unassembled WGS sequence"/>
</dbReference>
<evidence type="ECO:0000313" key="3">
    <source>
        <dbReference type="Proteomes" id="UP000262172"/>
    </source>
</evidence>
<gene>
    <name evidence="2" type="ORF">DY023_04510</name>
</gene>